<protein>
    <recommendedName>
        <fullName evidence="9">Polyisoprenyl-teichoic acid--peptidoglycan teichoic acid transferase TagU</fullName>
        <ecNumber evidence="9">2.7.8.-</ecNumber>
    </recommendedName>
</protein>
<dbReference type="EMBL" id="JBHUHQ010000016">
    <property type="protein sequence ID" value="MFD2044968.1"/>
    <property type="molecule type" value="Genomic_DNA"/>
</dbReference>
<evidence type="ECO:0000256" key="9">
    <source>
        <dbReference type="HAMAP-Rule" id="MF_01140"/>
    </source>
</evidence>
<evidence type="ECO:0000256" key="7">
    <source>
        <dbReference type="ARBA" id="ARBA00023136"/>
    </source>
</evidence>
<feature type="transmembrane region" description="Helical" evidence="10">
    <location>
        <begin position="20"/>
        <end position="40"/>
    </location>
</feature>
<dbReference type="RefSeq" id="WP_377557571.1">
    <property type="nucleotide sequence ID" value="NZ_JBHUHQ010000016.1"/>
</dbReference>
<proteinExistence type="inferred from homology"/>
<accession>A0ABW4W2N4</accession>
<comment type="pathway">
    <text evidence="9">Cell wall biogenesis.</text>
</comment>
<keyword evidence="2 9" id="KW-1003">Cell membrane</keyword>
<keyword evidence="5 9" id="KW-0735">Signal-anchor</keyword>
<dbReference type="Pfam" id="PF03816">
    <property type="entry name" value="LytR_cpsA_psr"/>
    <property type="match status" value="1"/>
</dbReference>
<dbReference type="NCBIfam" id="TIGR00350">
    <property type="entry name" value="lytR_cpsA_psr"/>
    <property type="match status" value="1"/>
</dbReference>
<evidence type="ECO:0000256" key="2">
    <source>
        <dbReference type="ARBA" id="ARBA00022475"/>
    </source>
</evidence>
<evidence type="ECO:0000256" key="8">
    <source>
        <dbReference type="ARBA" id="ARBA00023316"/>
    </source>
</evidence>
<comment type="function">
    <text evidence="9">May catalyze the final step in cell wall teichoic acid biosynthesis, the transfer of the anionic cell wall polymers (APs) from their lipid-linked precursor to the cell wall peptidoglycan (PG).</text>
</comment>
<evidence type="ECO:0000313" key="12">
    <source>
        <dbReference type="EMBL" id="MFD2044968.1"/>
    </source>
</evidence>
<gene>
    <name evidence="9" type="primary">tagU</name>
    <name evidence="12" type="ORF">ACFSJF_11860</name>
</gene>
<evidence type="ECO:0000256" key="5">
    <source>
        <dbReference type="ARBA" id="ARBA00022968"/>
    </source>
</evidence>
<feature type="topological domain" description="Cytoplasmic" evidence="9">
    <location>
        <begin position="1"/>
        <end position="16"/>
    </location>
</feature>
<comment type="caution">
    <text evidence="12">The sequence shown here is derived from an EMBL/GenBank/DDBJ whole genome shotgun (WGS) entry which is preliminary data.</text>
</comment>
<dbReference type="InterPro" id="IPR004474">
    <property type="entry name" value="LytR_CpsA_psr"/>
</dbReference>
<reference evidence="13" key="1">
    <citation type="journal article" date="2019" name="Int. J. Syst. Evol. Microbiol.">
        <title>The Global Catalogue of Microorganisms (GCM) 10K type strain sequencing project: providing services to taxonomists for standard genome sequencing and annotation.</title>
        <authorList>
            <consortium name="The Broad Institute Genomics Platform"/>
            <consortium name="The Broad Institute Genome Sequencing Center for Infectious Disease"/>
            <person name="Wu L."/>
            <person name="Ma J."/>
        </authorList>
    </citation>
    <scope>NUCLEOTIDE SEQUENCE [LARGE SCALE GENOMIC DNA]</scope>
    <source>
        <strain evidence="13">R28</strain>
    </source>
</reference>
<dbReference type="PANTHER" id="PTHR33392">
    <property type="entry name" value="POLYISOPRENYL-TEICHOIC ACID--PEPTIDOGLYCAN TEICHOIC ACID TRANSFERASE TAGU"/>
    <property type="match status" value="1"/>
</dbReference>
<keyword evidence="4 9" id="KW-0812">Transmembrane</keyword>
<evidence type="ECO:0000256" key="4">
    <source>
        <dbReference type="ARBA" id="ARBA00022692"/>
    </source>
</evidence>
<keyword evidence="8 9" id="KW-0961">Cell wall biogenesis/degradation</keyword>
<evidence type="ECO:0000313" key="13">
    <source>
        <dbReference type="Proteomes" id="UP001597383"/>
    </source>
</evidence>
<dbReference type="InterPro" id="IPR023734">
    <property type="entry name" value="TagU"/>
</dbReference>
<keyword evidence="3 9" id="KW-0808">Transferase</keyword>
<dbReference type="Proteomes" id="UP001597383">
    <property type="component" value="Unassembled WGS sequence"/>
</dbReference>
<feature type="domain" description="Cell envelope-related transcriptional attenuator" evidence="11">
    <location>
        <begin position="92"/>
        <end position="234"/>
    </location>
</feature>
<dbReference type="EC" id="2.7.8.-" evidence="9"/>
<evidence type="ECO:0000256" key="6">
    <source>
        <dbReference type="ARBA" id="ARBA00022989"/>
    </source>
</evidence>
<dbReference type="InterPro" id="IPR050922">
    <property type="entry name" value="LytR/CpsA/Psr_CW_biosynth"/>
</dbReference>
<evidence type="ECO:0000256" key="3">
    <source>
        <dbReference type="ARBA" id="ARBA00022679"/>
    </source>
</evidence>
<keyword evidence="6 9" id="KW-1133">Transmembrane helix</keyword>
<dbReference type="PANTHER" id="PTHR33392:SF6">
    <property type="entry name" value="POLYISOPRENYL-TEICHOIC ACID--PEPTIDOGLYCAN TEICHOIC ACID TRANSFERASE TAGU"/>
    <property type="match status" value="1"/>
</dbReference>
<evidence type="ECO:0000256" key="1">
    <source>
        <dbReference type="ARBA" id="ARBA00006068"/>
    </source>
</evidence>
<evidence type="ECO:0000259" key="11">
    <source>
        <dbReference type="Pfam" id="PF03816"/>
    </source>
</evidence>
<dbReference type="Gene3D" id="3.40.630.190">
    <property type="entry name" value="LCP protein"/>
    <property type="match status" value="1"/>
</dbReference>
<keyword evidence="7 9" id="KW-0472">Membrane</keyword>
<name>A0ABW4W2N4_9BACI</name>
<keyword evidence="13" id="KW-1185">Reference proteome</keyword>
<sequence length="315" mass="35542">MVESRTEKRKEKKKRKWPFWVGGIILGLLLIGGGIFYYFYDKIGDTVSSMHDPLERDNDPDRQKEINSIFKDKKSMNVLLLGVDQRAGDKGRSDTMILMSLNPNTDSMIMLSIPRDTYVNIPGRGMDKINHAYAFGDVELSVQTVEEAFDLPIHFYSRVNMEGFQQGIDAIGGVTINNEQEFSQGGTNFSEGQIQLNGEEALDYIRMRKNDPRGDLGRNERQRNVITAALNEAASFSSITKVGEILDIVGGNVKTDLNMGNMQNLFGNYRGTRNNVKTIELDGSGQTIGGTWYYIVPESEFNRVTTEIKEHMEEK</sequence>
<organism evidence="12 13">
    <name type="scientific">Ornithinibacillus salinisoli</name>
    <dbReference type="NCBI Taxonomy" id="1848459"/>
    <lineage>
        <taxon>Bacteria</taxon>
        <taxon>Bacillati</taxon>
        <taxon>Bacillota</taxon>
        <taxon>Bacilli</taxon>
        <taxon>Bacillales</taxon>
        <taxon>Bacillaceae</taxon>
        <taxon>Ornithinibacillus</taxon>
    </lineage>
</organism>
<evidence type="ECO:0000256" key="10">
    <source>
        <dbReference type="SAM" id="Phobius"/>
    </source>
</evidence>
<feature type="topological domain" description="Extracellular" evidence="9">
    <location>
        <begin position="38"/>
        <end position="315"/>
    </location>
</feature>
<dbReference type="HAMAP" id="MF_01140">
    <property type="entry name" value="TagU_transferase"/>
    <property type="match status" value="1"/>
</dbReference>
<comment type="subcellular location">
    <subcellularLocation>
        <location evidence="9">Cell membrane</location>
        <topology evidence="9">Single-pass type II membrane protein</topology>
    </subcellularLocation>
</comment>
<comment type="similarity">
    <text evidence="1 9">Belongs to the LytR/CpsA/Psr (LCP) family.</text>
</comment>